<name>A0A1R3Y0R0_MYCBO</name>
<reference evidence="2" key="2">
    <citation type="submission" date="2016-12" db="EMBL/GenBank/DDBJ databases">
        <authorList>
            <person name="Malone K.M."/>
        </authorList>
    </citation>
    <scope>NUCLEOTIDE SEQUENCE</scope>
    <source>
        <strain evidence="2">AF2122/97</strain>
    </source>
</reference>
<proteinExistence type="predicted"/>
<gene>
    <name evidence="2" type="primary">mazE8</name>
    <name evidence="2" type="ordered locus">BQ2027_MB2297A</name>
</gene>
<organism evidence="2 3">
    <name type="scientific">Mycobacterium bovis (strain ATCC BAA-935 / AF2122/97)</name>
    <dbReference type="NCBI Taxonomy" id="233413"/>
    <lineage>
        <taxon>Bacteria</taxon>
        <taxon>Bacillati</taxon>
        <taxon>Actinomycetota</taxon>
        <taxon>Actinomycetes</taxon>
        <taxon>Mycobacteriales</taxon>
        <taxon>Mycobacteriaceae</taxon>
        <taxon>Mycobacterium</taxon>
        <taxon>Mycobacterium tuberculosis complex</taxon>
    </lineage>
</organism>
<reference evidence="3" key="3">
    <citation type="journal article" date="2017" name="Genome Announc.">
        <title>Updated reference genome sequence and annotation of Mycobacterium bovis AF2122/97.</title>
        <authorList>
            <person name="Malone K.M."/>
            <person name="Farrell D."/>
            <person name="Stuber T.P."/>
            <person name="Schubert O.T."/>
            <person name="Aebersold R."/>
            <person name="Robbe-Austerman S."/>
            <person name="Gordon S.V."/>
        </authorList>
    </citation>
    <scope>NUCLEOTIDE SEQUENCE [LARGE SCALE GENOMIC DNA]</scope>
    <source>
        <strain evidence="3">ATCC BAA-935 / AF2122/97</strain>
    </source>
</reference>
<reference evidence="1" key="4">
    <citation type="submission" date="2020-02" db="EMBL/GenBank/DDBJ databases">
        <authorList>
            <person name="Farrell D."/>
            <person name="Gordon V S."/>
        </authorList>
    </citation>
    <scope>NUCLEOTIDE SEQUENCE</scope>
    <source>
        <strain evidence="1">AF2122/97</strain>
    </source>
</reference>
<keyword evidence="3" id="KW-1185">Reference proteome</keyword>
<reference evidence="2" key="5">
    <citation type="submission" date="2020-04" db="EMBL/GenBank/DDBJ databases">
        <authorList>
            <person name="Malone M K."/>
            <person name="Farrell D."/>
            <person name="Malone K."/>
        </authorList>
    </citation>
    <scope>NUCLEOTIDE SEQUENCE</scope>
    <source>
        <strain evidence="2">AF2122/97</strain>
    </source>
</reference>
<evidence type="ECO:0000313" key="3">
    <source>
        <dbReference type="Proteomes" id="UP000001419"/>
    </source>
</evidence>
<dbReference type="EMBL" id="LR777660">
    <property type="protein sequence ID" value="CAB0186541.1"/>
    <property type="molecule type" value="Genomic_DNA"/>
</dbReference>
<dbReference type="GeneID" id="69102942"/>
<dbReference type="Proteomes" id="UP000001419">
    <property type="component" value="Chromosome"/>
</dbReference>
<sequence length="82" mass="9256">MAEPETLPGRWLPECACLAETVSWEQSRLWSRLLCRPHFRHALPGLTGGSASRPSARSARLVRQPRMTLFSLDHRDGVDARC</sequence>
<evidence type="ECO:0000313" key="2">
    <source>
        <dbReference type="EMBL" id="SIU00909.1"/>
    </source>
</evidence>
<protein>
    <submittedName>
        <fullName evidence="2">Possible antitoxin MazE8</fullName>
    </submittedName>
</protein>
<accession>A0A1R3Y0R0</accession>
<dbReference type="KEGG" id="mbo:BQ2027_MB2297A"/>
<reference evidence="3" key="1">
    <citation type="journal article" date="2003" name="Proc. Natl. Acad. Sci. U.S.A.">
        <title>The complete genome sequence of Mycobacterium bovis.</title>
        <authorList>
            <person name="Garnier T."/>
            <person name="Eiglmeier K."/>
            <person name="Camus J.-C."/>
            <person name="Medina N."/>
            <person name="Mansoor H."/>
            <person name="Pryor M."/>
            <person name="Duthoy S."/>
            <person name="Grondin S."/>
            <person name="Lacroix C."/>
            <person name="Monsempe C."/>
            <person name="Simon S."/>
            <person name="Harris B."/>
            <person name="Atkin R."/>
            <person name="Doggett J."/>
            <person name="Mayes R."/>
            <person name="Keating L."/>
            <person name="Wheeler P.R."/>
            <person name="Parkhill J."/>
            <person name="Barrell B.G."/>
            <person name="Cole S.T."/>
            <person name="Gordon S.V."/>
            <person name="Hewinson R.G."/>
        </authorList>
    </citation>
    <scope>NUCLEOTIDE SEQUENCE [LARGE SCALE GENOMIC DNA]</scope>
    <source>
        <strain evidence="3">ATCC BAA-935 / AF2122/97</strain>
    </source>
</reference>
<dbReference type="RefSeq" id="WP_003903832.1">
    <property type="nucleotide sequence ID" value="NC_002945.4"/>
</dbReference>
<evidence type="ECO:0000313" key="1">
    <source>
        <dbReference type="EMBL" id="CAB0186541.1"/>
    </source>
</evidence>
<dbReference type="AlphaFoldDB" id="A0A1R3Y0R0"/>
<dbReference type="EMBL" id="LT708304">
    <property type="protein sequence ID" value="SIU00909.1"/>
    <property type="molecule type" value="Genomic_DNA"/>
</dbReference>